<keyword evidence="2" id="KW-0812">Transmembrane</keyword>
<proteinExistence type="predicted"/>
<sequence length="445" mass="48284">MPTLDGLYTPFSDYPGYSSMAPCMRSCENSQSYNGCDQARCWCNKGNLDLRVASVTRCASSKCTFANMNTQTDVDVISNFQIMYCADKGLSPEGMTMPSTVQAKPTATGGIYNTRTITGLPSRAYPTSGPSATLGTSTNTNNNSIPSVLNTTTKIGIGVGSAFCLAVIFAMIYLCVRRRRRQPQYYPPPPPYQNTIPPPIPTAPTPYTVNSPFSPPLQPAPIHIPQQPQQYASYTKGDVSPIEEKAVPAVSINRKEVGNSRTDLGISSPTPPPATTKSPPPTVAQHNHHGPAEIYGDIPAPRHEIPIDGEITNTVSTRGMELDGTARPVLHQYPQGSELAGSPMNQYPRGSELDGSTPNHYQQSGQGQWGYGYPQAQELSATQHQQQQQQRQELPGSQNEWRQELAGGQNQWQQRQELAGGQTQWQQRHELGGGGTGAHEMGPGR</sequence>
<feature type="compositionally biased region" description="Polar residues" evidence="1">
    <location>
        <begin position="408"/>
        <end position="426"/>
    </location>
</feature>
<feature type="compositionally biased region" description="Gly residues" evidence="1">
    <location>
        <begin position="432"/>
        <end position="445"/>
    </location>
</feature>
<evidence type="ECO:0000256" key="2">
    <source>
        <dbReference type="SAM" id="Phobius"/>
    </source>
</evidence>
<feature type="region of interest" description="Disordered" evidence="1">
    <location>
        <begin position="334"/>
        <end position="445"/>
    </location>
</feature>
<dbReference type="AlphaFoldDB" id="A0A9P9DMU2"/>
<protein>
    <recommendedName>
        <fullName evidence="5">Extracellular membrane protein CFEM domain-containing protein</fullName>
    </recommendedName>
</protein>
<reference evidence="3" key="1">
    <citation type="journal article" date="2021" name="Nat. Commun.">
        <title>Genetic determinants of endophytism in the Arabidopsis root mycobiome.</title>
        <authorList>
            <person name="Mesny F."/>
            <person name="Miyauchi S."/>
            <person name="Thiergart T."/>
            <person name="Pickel B."/>
            <person name="Atanasova L."/>
            <person name="Karlsson M."/>
            <person name="Huettel B."/>
            <person name="Barry K.W."/>
            <person name="Haridas S."/>
            <person name="Chen C."/>
            <person name="Bauer D."/>
            <person name="Andreopoulos W."/>
            <person name="Pangilinan J."/>
            <person name="LaButti K."/>
            <person name="Riley R."/>
            <person name="Lipzen A."/>
            <person name="Clum A."/>
            <person name="Drula E."/>
            <person name="Henrissat B."/>
            <person name="Kohler A."/>
            <person name="Grigoriev I.V."/>
            <person name="Martin F.M."/>
            <person name="Hacquard S."/>
        </authorList>
    </citation>
    <scope>NUCLEOTIDE SEQUENCE</scope>
    <source>
        <strain evidence="3">MPI-CAGE-CH-0243</strain>
    </source>
</reference>
<dbReference type="Proteomes" id="UP000700596">
    <property type="component" value="Unassembled WGS sequence"/>
</dbReference>
<comment type="caution">
    <text evidence="3">The sequence shown here is derived from an EMBL/GenBank/DDBJ whole genome shotgun (WGS) entry which is preliminary data.</text>
</comment>
<feature type="region of interest" description="Disordered" evidence="1">
    <location>
        <begin position="253"/>
        <end position="305"/>
    </location>
</feature>
<feature type="transmembrane region" description="Helical" evidence="2">
    <location>
        <begin position="155"/>
        <end position="176"/>
    </location>
</feature>
<keyword evidence="2" id="KW-1133">Transmembrane helix</keyword>
<dbReference type="OrthoDB" id="3798478at2759"/>
<evidence type="ECO:0000313" key="4">
    <source>
        <dbReference type="Proteomes" id="UP000700596"/>
    </source>
</evidence>
<name>A0A9P9DMU2_9PLEO</name>
<keyword evidence="2" id="KW-0472">Membrane</keyword>
<dbReference type="EMBL" id="JAGMWT010000009">
    <property type="protein sequence ID" value="KAH7122259.1"/>
    <property type="molecule type" value="Genomic_DNA"/>
</dbReference>
<keyword evidence="4" id="KW-1185">Reference proteome</keyword>
<feature type="compositionally biased region" description="Pro residues" evidence="1">
    <location>
        <begin position="269"/>
        <end position="282"/>
    </location>
</feature>
<evidence type="ECO:0000313" key="3">
    <source>
        <dbReference type="EMBL" id="KAH7122259.1"/>
    </source>
</evidence>
<evidence type="ECO:0000256" key="1">
    <source>
        <dbReference type="SAM" id="MobiDB-lite"/>
    </source>
</evidence>
<evidence type="ECO:0008006" key="5">
    <source>
        <dbReference type="Google" id="ProtNLM"/>
    </source>
</evidence>
<organism evidence="3 4">
    <name type="scientific">Dendryphion nanum</name>
    <dbReference type="NCBI Taxonomy" id="256645"/>
    <lineage>
        <taxon>Eukaryota</taxon>
        <taxon>Fungi</taxon>
        <taxon>Dikarya</taxon>
        <taxon>Ascomycota</taxon>
        <taxon>Pezizomycotina</taxon>
        <taxon>Dothideomycetes</taxon>
        <taxon>Pleosporomycetidae</taxon>
        <taxon>Pleosporales</taxon>
        <taxon>Torulaceae</taxon>
        <taxon>Dendryphion</taxon>
    </lineage>
</organism>
<feature type="compositionally biased region" description="Low complexity" evidence="1">
    <location>
        <begin position="361"/>
        <end position="398"/>
    </location>
</feature>
<gene>
    <name evidence="3" type="ORF">B0J11DRAFT_334363</name>
</gene>
<accession>A0A9P9DMU2</accession>